<keyword evidence="6" id="KW-0539">Nucleus</keyword>
<evidence type="ECO:0000256" key="3">
    <source>
        <dbReference type="ARBA" id="ARBA00022737"/>
    </source>
</evidence>
<reference evidence="8 9" key="1">
    <citation type="journal article" date="2013" name="BMC Genomics">
        <title>The genome and transcriptome of the pine saprophyte Ophiostoma piceae, and a comparison with the bark beetle-associated pine pathogen Grosmannia clavigera.</title>
        <authorList>
            <person name="Haridas S."/>
            <person name="Wang Y."/>
            <person name="Lim L."/>
            <person name="Massoumi Alamouti S."/>
            <person name="Jackman S."/>
            <person name="Docking R."/>
            <person name="Robertson G."/>
            <person name="Birol I."/>
            <person name="Bohlmann J."/>
            <person name="Breuil C."/>
        </authorList>
    </citation>
    <scope>NUCLEOTIDE SEQUENCE [LARGE SCALE GENOMIC DNA]</scope>
    <source>
        <strain evidence="8 9">UAMH 11346</strain>
    </source>
</reference>
<dbReference type="GO" id="GO:0000978">
    <property type="term" value="F:RNA polymerase II cis-regulatory region sequence-specific DNA binding"/>
    <property type="evidence" value="ECO:0007669"/>
    <property type="project" value="InterPro"/>
</dbReference>
<dbReference type="HOGENOM" id="CLU_960088_0_0_1"/>
<accession>S3BS29</accession>
<dbReference type="GO" id="GO:0000785">
    <property type="term" value="C:chromatin"/>
    <property type="evidence" value="ECO:0007669"/>
    <property type="project" value="TreeGrafter"/>
</dbReference>
<feature type="compositionally biased region" description="Polar residues" evidence="7">
    <location>
        <begin position="46"/>
        <end position="55"/>
    </location>
</feature>
<keyword evidence="2" id="KW-0479">Metal-binding</keyword>
<proteinExistence type="predicted"/>
<dbReference type="PANTHER" id="PTHR40626:SF11">
    <property type="entry name" value="ZINC FINGER PROTEIN YPR022C"/>
    <property type="match status" value="1"/>
</dbReference>
<keyword evidence="9" id="KW-1185">Reference proteome</keyword>
<evidence type="ECO:0000256" key="1">
    <source>
        <dbReference type="ARBA" id="ARBA00004123"/>
    </source>
</evidence>
<dbReference type="AlphaFoldDB" id="S3BS29"/>
<evidence type="ECO:0000256" key="2">
    <source>
        <dbReference type="ARBA" id="ARBA00022723"/>
    </source>
</evidence>
<feature type="compositionally biased region" description="Acidic residues" evidence="7">
    <location>
        <begin position="56"/>
        <end position="70"/>
    </location>
</feature>
<feature type="compositionally biased region" description="Low complexity" evidence="7">
    <location>
        <begin position="224"/>
        <end position="237"/>
    </location>
</feature>
<feature type="region of interest" description="Disordered" evidence="7">
    <location>
        <begin position="30"/>
        <end position="71"/>
    </location>
</feature>
<evidence type="ECO:0000256" key="4">
    <source>
        <dbReference type="ARBA" id="ARBA00022771"/>
    </source>
</evidence>
<evidence type="ECO:0000313" key="9">
    <source>
        <dbReference type="Proteomes" id="UP000016923"/>
    </source>
</evidence>
<dbReference type="Proteomes" id="UP000016923">
    <property type="component" value="Unassembled WGS sequence"/>
</dbReference>
<dbReference type="EMBL" id="KE148162">
    <property type="protein sequence ID" value="EPE04109.1"/>
    <property type="molecule type" value="Genomic_DNA"/>
</dbReference>
<dbReference type="GO" id="GO:0000981">
    <property type="term" value="F:DNA-binding transcription factor activity, RNA polymerase II-specific"/>
    <property type="evidence" value="ECO:0007669"/>
    <property type="project" value="InterPro"/>
</dbReference>
<gene>
    <name evidence="8" type="ORF">F503_04624</name>
</gene>
<dbReference type="eggNOG" id="KOG1721">
    <property type="taxonomic scope" value="Eukaryota"/>
</dbReference>
<sequence length="290" mass="32813">MLWLDGPLMEDALAMSSQLTEILRDTLKEVQQDQLDSSSSEDGHTRSNWTQSSDENMGDEEDRYDGEDDERVEKRYGDTGRELAWKRWGRCEEQLRTLYSAYFVLNILAICFGVPHPLSSTELDLVLPSSEAEFAAPTWIAWLRLRRRKMKASQKQPTAQWQERGIPASKPDEQRPRFLTCLHQLLAGQRLTKDVAAREYGNYMLVQTLVIHINRERQAIAERPASYSAAPSSSPSPQAKPQPPYAALPPDIVSLYARALNAWQAGWDSAIDASPLDPNAQCYGSHTYSL</sequence>
<dbReference type="InterPro" id="IPR051059">
    <property type="entry name" value="VerF-like"/>
</dbReference>
<name>S3BS29_OPHP1</name>
<dbReference type="GO" id="GO:0005634">
    <property type="term" value="C:nucleus"/>
    <property type="evidence" value="ECO:0007669"/>
    <property type="project" value="UniProtKB-SubCell"/>
</dbReference>
<comment type="subcellular location">
    <subcellularLocation>
        <location evidence="1">Nucleus</location>
    </subcellularLocation>
</comment>
<evidence type="ECO:0000256" key="5">
    <source>
        <dbReference type="ARBA" id="ARBA00022833"/>
    </source>
</evidence>
<evidence type="ECO:0000256" key="7">
    <source>
        <dbReference type="SAM" id="MobiDB-lite"/>
    </source>
</evidence>
<dbReference type="VEuPathDB" id="FungiDB:F503_04624"/>
<protein>
    <submittedName>
        <fullName evidence="8">C2h2 type zinc finger containing protein</fullName>
    </submittedName>
</protein>
<organism evidence="8 9">
    <name type="scientific">Ophiostoma piceae (strain UAMH 11346)</name>
    <name type="common">Sap stain fungus</name>
    <dbReference type="NCBI Taxonomy" id="1262450"/>
    <lineage>
        <taxon>Eukaryota</taxon>
        <taxon>Fungi</taxon>
        <taxon>Dikarya</taxon>
        <taxon>Ascomycota</taxon>
        <taxon>Pezizomycotina</taxon>
        <taxon>Sordariomycetes</taxon>
        <taxon>Sordariomycetidae</taxon>
        <taxon>Ophiostomatales</taxon>
        <taxon>Ophiostomataceae</taxon>
        <taxon>Ophiostoma</taxon>
    </lineage>
</organism>
<evidence type="ECO:0000256" key="6">
    <source>
        <dbReference type="ARBA" id="ARBA00023242"/>
    </source>
</evidence>
<evidence type="ECO:0000313" key="8">
    <source>
        <dbReference type="EMBL" id="EPE04109.1"/>
    </source>
</evidence>
<feature type="region of interest" description="Disordered" evidence="7">
    <location>
        <begin position="224"/>
        <end position="245"/>
    </location>
</feature>
<keyword evidence="4" id="KW-0863">Zinc-finger</keyword>
<dbReference type="GO" id="GO:0008270">
    <property type="term" value="F:zinc ion binding"/>
    <property type="evidence" value="ECO:0007669"/>
    <property type="project" value="UniProtKB-KW"/>
</dbReference>
<keyword evidence="3" id="KW-0677">Repeat</keyword>
<keyword evidence="5" id="KW-0862">Zinc</keyword>
<dbReference type="PANTHER" id="PTHR40626">
    <property type="entry name" value="MIP31509P"/>
    <property type="match status" value="1"/>
</dbReference>
<dbReference type="STRING" id="1262450.S3BS29"/>
<dbReference type="OrthoDB" id="654211at2759"/>